<dbReference type="EMBL" id="JAMZIH010006506">
    <property type="protein sequence ID" value="KAJ1673846.1"/>
    <property type="molecule type" value="Genomic_DNA"/>
</dbReference>
<proteinExistence type="predicted"/>
<gene>
    <name evidence="1" type="ORF">EV182_004446</name>
</gene>
<keyword evidence="2" id="KW-1185">Reference proteome</keyword>
<dbReference type="Proteomes" id="UP001145114">
    <property type="component" value="Unassembled WGS sequence"/>
</dbReference>
<accession>A0ACC1HDZ0</accession>
<comment type="caution">
    <text evidence="1">The sequence shown here is derived from an EMBL/GenBank/DDBJ whole genome shotgun (WGS) entry which is preliminary data.</text>
</comment>
<evidence type="ECO:0000313" key="2">
    <source>
        <dbReference type="Proteomes" id="UP001145114"/>
    </source>
</evidence>
<organism evidence="1 2">
    <name type="scientific">Spiromyces aspiralis</name>
    <dbReference type="NCBI Taxonomy" id="68401"/>
    <lineage>
        <taxon>Eukaryota</taxon>
        <taxon>Fungi</taxon>
        <taxon>Fungi incertae sedis</taxon>
        <taxon>Zoopagomycota</taxon>
        <taxon>Kickxellomycotina</taxon>
        <taxon>Kickxellomycetes</taxon>
        <taxon>Kickxellales</taxon>
        <taxon>Kickxellaceae</taxon>
        <taxon>Spiromyces</taxon>
    </lineage>
</organism>
<evidence type="ECO:0000313" key="1">
    <source>
        <dbReference type="EMBL" id="KAJ1673846.1"/>
    </source>
</evidence>
<sequence length="292" mass="31211">MNVDRPANNGMATLDGHGNENTAALQAEAPSSAAAGESMAGQSSLAQQQPQAEGRLSPTLPSSAPPSASFLPNKLWPISADAIRTSKLLGVFQAGQSRARDRGHREDTGRDLNIHERTKTTRRGGSLHPRLDDGERSADPGMASSSRQRMASISASTLSATTSLLESMWPIKSARAAYSPTSPSRLVQSATEPPSAQAPPHHSQGVVDDYYTDDQASGHLGMSSPRTPPYLGRHSPPPSVATSIPRHPFGNLLRRPSSPRQPTSLTPIPVTAQRRKSISVPYPTQFEQQHKQ</sequence>
<protein>
    <submittedName>
        <fullName evidence="1">Uncharacterized protein</fullName>
    </submittedName>
</protein>
<name>A0ACC1HDZ0_9FUNG</name>
<reference evidence="1" key="1">
    <citation type="submission" date="2022-06" db="EMBL/GenBank/DDBJ databases">
        <title>Phylogenomic reconstructions and comparative analyses of Kickxellomycotina fungi.</title>
        <authorList>
            <person name="Reynolds N.K."/>
            <person name="Stajich J.E."/>
            <person name="Barry K."/>
            <person name="Grigoriev I.V."/>
            <person name="Crous P."/>
            <person name="Smith M.E."/>
        </authorList>
    </citation>
    <scope>NUCLEOTIDE SEQUENCE</scope>
    <source>
        <strain evidence="1">RSA 2271</strain>
    </source>
</reference>